<evidence type="ECO:0000313" key="1">
    <source>
        <dbReference type="EMBL" id="KAA3768584.1"/>
    </source>
</evidence>
<evidence type="ECO:0008006" key="3">
    <source>
        <dbReference type="Google" id="ProtNLM"/>
    </source>
</evidence>
<dbReference type="AlphaFoldDB" id="A0A7J4XMP2"/>
<reference evidence="1 2" key="1">
    <citation type="journal article" date="2019" name="Nat. Med.">
        <title>A library of human gut bacterial isolates paired with longitudinal multiomics data enables mechanistic microbiome research.</title>
        <authorList>
            <person name="Poyet M."/>
            <person name="Groussin M."/>
            <person name="Gibbons S.M."/>
            <person name="Avila-Pacheco J."/>
            <person name="Jiang X."/>
            <person name="Kearney S.M."/>
            <person name="Perrotta A.R."/>
            <person name="Berdy B."/>
            <person name="Zhao S."/>
            <person name="Lieberman T.D."/>
            <person name="Swanson P.K."/>
            <person name="Smith M."/>
            <person name="Roesemann S."/>
            <person name="Alexander J.E."/>
            <person name="Rich S.A."/>
            <person name="Livny J."/>
            <person name="Vlamakis H."/>
            <person name="Clish C."/>
            <person name="Bullock K."/>
            <person name="Deik A."/>
            <person name="Scott J."/>
            <person name="Pierce K.A."/>
            <person name="Xavier R.J."/>
            <person name="Alm E.J."/>
        </authorList>
    </citation>
    <scope>NUCLEOTIDE SEQUENCE [LARGE SCALE GENOMIC DNA]</scope>
    <source>
        <strain evidence="1 2">BIOML-A10</strain>
    </source>
</reference>
<name>A0A7J4XMP2_9BACE</name>
<organism evidence="1 2">
    <name type="scientific">Bacteroides salyersiae</name>
    <dbReference type="NCBI Taxonomy" id="291644"/>
    <lineage>
        <taxon>Bacteria</taxon>
        <taxon>Pseudomonadati</taxon>
        <taxon>Bacteroidota</taxon>
        <taxon>Bacteroidia</taxon>
        <taxon>Bacteroidales</taxon>
        <taxon>Bacteroidaceae</taxon>
        <taxon>Bacteroides</taxon>
    </lineage>
</organism>
<sequence>MCWREQLKQYECDKDWDTAIQLIQIVIDDNPNDMDGYRCGKWWYSDLSDKKNIESILKQFES</sequence>
<gene>
    <name evidence="1" type="ORF">F3F73_04590</name>
</gene>
<dbReference type="RefSeq" id="WP_130058111.1">
    <property type="nucleotide sequence ID" value="NZ_JADNPJ010000003.1"/>
</dbReference>
<protein>
    <recommendedName>
        <fullName evidence="3">Tetratricopeptide repeat protein</fullName>
    </recommendedName>
</protein>
<proteinExistence type="predicted"/>
<comment type="caution">
    <text evidence="1">The sequence shown here is derived from an EMBL/GenBank/DDBJ whole genome shotgun (WGS) entry which is preliminary data.</text>
</comment>
<dbReference type="Proteomes" id="UP000422221">
    <property type="component" value="Unassembled WGS sequence"/>
</dbReference>
<accession>A0A7J4XMP2</accession>
<evidence type="ECO:0000313" key="2">
    <source>
        <dbReference type="Proteomes" id="UP000422221"/>
    </source>
</evidence>
<dbReference type="EMBL" id="VWMK01000003">
    <property type="protein sequence ID" value="KAA3768584.1"/>
    <property type="molecule type" value="Genomic_DNA"/>
</dbReference>